<dbReference type="Proteomes" id="UP000247476">
    <property type="component" value="Unassembled WGS sequence"/>
</dbReference>
<evidence type="ECO:0000256" key="2">
    <source>
        <dbReference type="ARBA" id="ARBA00008520"/>
    </source>
</evidence>
<dbReference type="PANTHER" id="PTHR43649:SF31">
    <property type="entry name" value="SN-GLYCEROL-3-PHOSPHATE-BINDING PERIPLASMIC PROTEIN UGPB"/>
    <property type="match status" value="1"/>
</dbReference>
<evidence type="ECO:0000256" key="4">
    <source>
        <dbReference type="ARBA" id="ARBA00022729"/>
    </source>
</evidence>
<reference evidence="5 6" key="1">
    <citation type="submission" date="2018-05" db="EMBL/GenBank/DDBJ databases">
        <title>Paenibacillus flagellatus sp. nov., isolated from selenium mineral soil.</title>
        <authorList>
            <person name="Dai X."/>
        </authorList>
    </citation>
    <scope>NUCLEOTIDE SEQUENCE [LARGE SCALE GENOMIC DNA]</scope>
    <source>
        <strain evidence="5 6">DXL2</strain>
    </source>
</reference>
<organism evidence="5 6">
    <name type="scientific">Paenibacillus flagellatus</name>
    <dbReference type="NCBI Taxonomy" id="2211139"/>
    <lineage>
        <taxon>Bacteria</taxon>
        <taxon>Bacillati</taxon>
        <taxon>Bacillota</taxon>
        <taxon>Bacilli</taxon>
        <taxon>Bacillales</taxon>
        <taxon>Paenibacillaceae</taxon>
        <taxon>Paenibacillus</taxon>
    </lineage>
</organism>
<dbReference type="AlphaFoldDB" id="A0A2V5L0R0"/>
<evidence type="ECO:0000256" key="3">
    <source>
        <dbReference type="ARBA" id="ARBA00022448"/>
    </source>
</evidence>
<protein>
    <recommendedName>
        <fullName evidence="7">Sugar ABC transporter substrate-binding protein</fullName>
    </recommendedName>
</protein>
<dbReference type="GO" id="GO:0030313">
    <property type="term" value="C:cell envelope"/>
    <property type="evidence" value="ECO:0007669"/>
    <property type="project" value="UniProtKB-SubCell"/>
</dbReference>
<evidence type="ECO:0000256" key="1">
    <source>
        <dbReference type="ARBA" id="ARBA00004196"/>
    </source>
</evidence>
<comment type="similarity">
    <text evidence="2">Belongs to the bacterial solute-binding protein 1 family.</text>
</comment>
<gene>
    <name evidence="5" type="ORF">DLM86_04085</name>
</gene>
<evidence type="ECO:0000313" key="5">
    <source>
        <dbReference type="EMBL" id="PYI56176.1"/>
    </source>
</evidence>
<evidence type="ECO:0000313" key="6">
    <source>
        <dbReference type="Proteomes" id="UP000247476"/>
    </source>
</evidence>
<dbReference type="Gene3D" id="3.40.190.10">
    <property type="entry name" value="Periplasmic binding protein-like II"/>
    <property type="match status" value="1"/>
</dbReference>
<evidence type="ECO:0008006" key="7">
    <source>
        <dbReference type="Google" id="ProtNLM"/>
    </source>
</evidence>
<comment type="caution">
    <text evidence="5">The sequence shown here is derived from an EMBL/GenBank/DDBJ whole genome shotgun (WGS) entry which is preliminary data.</text>
</comment>
<proteinExistence type="inferred from homology"/>
<accession>A0A2V5L0R0</accession>
<dbReference type="Pfam" id="PF01547">
    <property type="entry name" value="SBP_bac_1"/>
    <property type="match status" value="1"/>
</dbReference>
<name>A0A2V5L0R0_9BACL</name>
<keyword evidence="3" id="KW-0813">Transport</keyword>
<comment type="subcellular location">
    <subcellularLocation>
        <location evidence="1">Cell envelope</location>
    </subcellularLocation>
</comment>
<dbReference type="PANTHER" id="PTHR43649">
    <property type="entry name" value="ARABINOSE-BINDING PROTEIN-RELATED"/>
    <property type="match status" value="1"/>
</dbReference>
<dbReference type="InterPro" id="IPR006059">
    <property type="entry name" value="SBP"/>
</dbReference>
<keyword evidence="4" id="KW-0732">Signal</keyword>
<keyword evidence="6" id="KW-1185">Reference proteome</keyword>
<dbReference type="SUPFAM" id="SSF53850">
    <property type="entry name" value="Periplasmic binding protein-like II"/>
    <property type="match status" value="1"/>
</dbReference>
<dbReference type="CDD" id="cd13585">
    <property type="entry name" value="PBP2_TMBP_like"/>
    <property type="match status" value="1"/>
</dbReference>
<sequence length="470" mass="51925">MNAKSNRFMGDERMKRYGARRMATSAMTVLLAAALAACGGSSGAGTDEAPAEPAPKKSNEPVTLKVATWVPKENEGFQAIPKAFTKKFPNVTVEWIFVQNGPGGVYNALTESIAANDPIDVFWHNNFPDTVTKDFAEDLTPWTSKDPEFKKYPFLPGHLETFQWKGKQYALSRGNDVFVVFYNKDLLAKYGLEAPKDNWTWEDLKAMAKKATNPAEKHYGISNHSSWFQFGATVLPYVNGHADNINMLNADMTKSVADQPKVLDDLAWMQDWIKKDGIMLNPRRSKEAGVAEAQGSTWTNGQSLFHLHVSPSIAGFKTSLKFAWDVAPMPAGSKTQASLAFNNPMFVSKASKHKEEAWEFVKFWAATAEGQKLLIDAGGTFPNTNDPDIVNHFKTNKLYEGLNTAALVYSSGKAKIDPTIVGLGGTLNAGLFVPWATVKGFAEEESPYDYFPPKVEKLNKDLQELAAKFK</sequence>
<dbReference type="EMBL" id="QJVJ01000002">
    <property type="protein sequence ID" value="PYI56176.1"/>
    <property type="molecule type" value="Genomic_DNA"/>
</dbReference>
<dbReference type="InterPro" id="IPR050490">
    <property type="entry name" value="Bact_solute-bd_prot1"/>
</dbReference>